<name>A0A4S4K0T7_ALKAL</name>
<protein>
    <submittedName>
        <fullName evidence="1">Uncharacterized protein</fullName>
    </submittedName>
</protein>
<organism evidence="1 2">
    <name type="scientific">Alkalihalobacillus alcalophilus ATCC 27647 = CGMCC 1.3604</name>
    <dbReference type="NCBI Taxonomy" id="1218173"/>
    <lineage>
        <taxon>Bacteria</taxon>
        <taxon>Bacillati</taxon>
        <taxon>Bacillota</taxon>
        <taxon>Bacilli</taxon>
        <taxon>Bacillales</taxon>
        <taxon>Bacillaceae</taxon>
        <taxon>Alkalihalobacillus</taxon>
    </lineage>
</organism>
<gene>
    <name evidence="1" type="ORF">AJ85_06320</name>
</gene>
<evidence type="ECO:0000313" key="1">
    <source>
        <dbReference type="EMBL" id="THG91208.1"/>
    </source>
</evidence>
<dbReference type="Proteomes" id="UP000297014">
    <property type="component" value="Unassembled WGS sequence"/>
</dbReference>
<dbReference type="AlphaFoldDB" id="A0A4S4K0T7"/>
<sequence>MMNGDILSINKQVYLMLKIQTKAAEYGLTLIKKKPLGRPRL</sequence>
<comment type="caution">
    <text evidence="1">The sequence shown here is derived from an EMBL/GenBank/DDBJ whole genome shotgun (WGS) entry which is preliminary data.</text>
</comment>
<accession>A0A4S4K0T7</accession>
<reference evidence="1 2" key="1">
    <citation type="submission" date="2014-01" db="EMBL/GenBank/DDBJ databases">
        <title>Draft genome sequencing of Bacillus alcalophilus CGMCC 1.3604.</title>
        <authorList>
            <person name="Yang J."/>
            <person name="Diao L."/>
            <person name="Yang S."/>
        </authorList>
    </citation>
    <scope>NUCLEOTIDE SEQUENCE [LARGE SCALE GENOMIC DNA]</scope>
    <source>
        <strain evidence="1 2">CGMCC 1.3604</strain>
    </source>
</reference>
<proteinExistence type="predicted"/>
<evidence type="ECO:0000313" key="2">
    <source>
        <dbReference type="Proteomes" id="UP000297014"/>
    </source>
</evidence>
<dbReference type="EMBL" id="JALP01000084">
    <property type="protein sequence ID" value="THG91208.1"/>
    <property type="molecule type" value="Genomic_DNA"/>
</dbReference>